<dbReference type="GO" id="GO:0071972">
    <property type="term" value="F:peptidoglycan L,D-transpeptidase activity"/>
    <property type="evidence" value="ECO:0007669"/>
    <property type="project" value="TreeGrafter"/>
</dbReference>
<reference evidence="2" key="1">
    <citation type="submission" date="2020-05" db="EMBL/GenBank/DDBJ databases">
        <authorList>
            <person name="Chiriac C."/>
            <person name="Salcher M."/>
            <person name="Ghai R."/>
            <person name="Kavagutti S V."/>
        </authorList>
    </citation>
    <scope>NUCLEOTIDE SEQUENCE</scope>
</reference>
<organism evidence="2">
    <name type="scientific">freshwater metagenome</name>
    <dbReference type="NCBI Taxonomy" id="449393"/>
    <lineage>
        <taxon>unclassified sequences</taxon>
        <taxon>metagenomes</taxon>
        <taxon>ecological metagenomes</taxon>
    </lineage>
</organism>
<proteinExistence type="predicted"/>
<sequence>MVPVHMAMVAASIANKGMMMKPYVVAATYDHNGSVLRRTSPTVWKTPMSSATSALLTELMIGVVNEGTAKCCMSLANGIQAAAKTGTAQLNAAGEPQSSHAWMIAFAPAQAPRYAIVVMLKGTTAEISAGTGGTLAGPIAKKVLDIALTR</sequence>
<dbReference type="InterPro" id="IPR001460">
    <property type="entry name" value="PCN-bd_Tpept"/>
</dbReference>
<dbReference type="AlphaFoldDB" id="A0A6J7VWR4"/>
<dbReference type="SUPFAM" id="SSF56601">
    <property type="entry name" value="beta-lactamase/transpeptidase-like"/>
    <property type="match status" value="1"/>
</dbReference>
<evidence type="ECO:0000313" key="2">
    <source>
        <dbReference type="EMBL" id="CAB5123598.1"/>
    </source>
</evidence>
<dbReference type="PANTHER" id="PTHR30627:SF24">
    <property type="entry name" value="PENICILLIN-BINDING PROTEIN 4B"/>
    <property type="match status" value="1"/>
</dbReference>
<evidence type="ECO:0000259" key="1">
    <source>
        <dbReference type="Pfam" id="PF00905"/>
    </source>
</evidence>
<dbReference type="EMBL" id="CAFBRX010000074">
    <property type="protein sequence ID" value="CAB5123598.1"/>
    <property type="molecule type" value="Genomic_DNA"/>
</dbReference>
<feature type="domain" description="Penicillin-binding protein transpeptidase" evidence="1">
    <location>
        <begin position="3"/>
        <end position="144"/>
    </location>
</feature>
<dbReference type="InterPro" id="IPR012338">
    <property type="entry name" value="Beta-lactam/transpept-like"/>
</dbReference>
<dbReference type="GO" id="GO:0008658">
    <property type="term" value="F:penicillin binding"/>
    <property type="evidence" value="ECO:0007669"/>
    <property type="project" value="InterPro"/>
</dbReference>
<accession>A0A6J7VWR4</accession>
<protein>
    <submittedName>
        <fullName evidence="2">Unannotated protein</fullName>
    </submittedName>
</protein>
<dbReference type="InterPro" id="IPR050515">
    <property type="entry name" value="Beta-lactam/transpept"/>
</dbReference>
<gene>
    <name evidence="2" type="ORF">UFOPK4422_00846</name>
</gene>
<dbReference type="Pfam" id="PF00905">
    <property type="entry name" value="Transpeptidase"/>
    <property type="match status" value="1"/>
</dbReference>
<dbReference type="PANTHER" id="PTHR30627">
    <property type="entry name" value="PEPTIDOGLYCAN D,D-TRANSPEPTIDASE"/>
    <property type="match status" value="1"/>
</dbReference>
<name>A0A6J7VWR4_9ZZZZ</name>
<dbReference type="Gene3D" id="3.40.710.10">
    <property type="entry name" value="DD-peptidase/beta-lactamase superfamily"/>
    <property type="match status" value="1"/>
</dbReference>
<dbReference type="GO" id="GO:0071555">
    <property type="term" value="P:cell wall organization"/>
    <property type="evidence" value="ECO:0007669"/>
    <property type="project" value="TreeGrafter"/>
</dbReference>
<dbReference type="Gene3D" id="3.90.1310.10">
    <property type="entry name" value="Penicillin-binding protein 2a (Domain 2)"/>
    <property type="match status" value="1"/>
</dbReference>
<dbReference type="GO" id="GO:0005886">
    <property type="term" value="C:plasma membrane"/>
    <property type="evidence" value="ECO:0007669"/>
    <property type="project" value="TreeGrafter"/>
</dbReference>